<feature type="non-terminal residue" evidence="1">
    <location>
        <position position="1"/>
    </location>
</feature>
<keyword evidence="2" id="KW-1185">Reference proteome</keyword>
<protein>
    <submittedName>
        <fullName evidence="1">Uncharacterized protein</fullName>
    </submittedName>
</protein>
<gene>
    <name evidence="1" type="ORF">GSTUAT00001094001</name>
</gene>
<proteinExistence type="predicted"/>
<organism evidence="1 2">
    <name type="scientific">Tuber aestivum</name>
    <name type="common">summer truffle</name>
    <dbReference type="NCBI Taxonomy" id="59557"/>
    <lineage>
        <taxon>Eukaryota</taxon>
        <taxon>Fungi</taxon>
        <taxon>Dikarya</taxon>
        <taxon>Ascomycota</taxon>
        <taxon>Pezizomycotina</taxon>
        <taxon>Pezizomycetes</taxon>
        <taxon>Pezizales</taxon>
        <taxon>Tuberaceae</taxon>
        <taxon>Tuber</taxon>
    </lineage>
</organism>
<evidence type="ECO:0000313" key="2">
    <source>
        <dbReference type="Proteomes" id="UP001412239"/>
    </source>
</evidence>
<feature type="non-terminal residue" evidence="1">
    <location>
        <position position="156"/>
    </location>
</feature>
<reference evidence="1" key="1">
    <citation type="submission" date="2015-10" db="EMBL/GenBank/DDBJ databases">
        <authorList>
            <person name="Regsiter A."/>
            <person name="william w."/>
        </authorList>
    </citation>
    <scope>NUCLEOTIDE SEQUENCE</scope>
    <source>
        <strain evidence="1">Montdore</strain>
    </source>
</reference>
<dbReference type="Proteomes" id="UP001412239">
    <property type="component" value="Unassembled WGS sequence"/>
</dbReference>
<dbReference type="EMBL" id="LN890955">
    <property type="protein sequence ID" value="CUS14809.1"/>
    <property type="molecule type" value="Genomic_DNA"/>
</dbReference>
<sequence>HLWKSRHCKTHYAMRRCSNYPLSLMELEVPVQEAHGAEAGRHVQYQPALRMVFSSRVGAFLFVASRKVYLGFAARGSVSWPKGTTMYHVPYRYRTVLPFAGWKSGVWGITLTGQSINGEKRHNLPVELYEPVTKSHEYCTVGWHFTPKMYNFTFGN</sequence>
<evidence type="ECO:0000313" key="1">
    <source>
        <dbReference type="EMBL" id="CUS14809.1"/>
    </source>
</evidence>
<name>A0A292Q4X0_9PEZI</name>
<accession>A0A292Q4X0</accession>
<dbReference type="AlphaFoldDB" id="A0A292Q4X0"/>